<dbReference type="EMBL" id="CP034726">
    <property type="protein sequence ID" value="QBP18518.1"/>
    <property type="molecule type" value="Genomic_DNA"/>
</dbReference>
<dbReference type="AlphaFoldDB" id="A0A4P6ZLG1"/>
<organism evidence="1 2">
    <name type="scientific">Acetilactobacillus jinshanensis</name>
    <dbReference type="NCBI Taxonomy" id="1720083"/>
    <lineage>
        <taxon>Bacteria</taxon>
        <taxon>Bacillati</taxon>
        <taxon>Bacillota</taxon>
        <taxon>Bacilli</taxon>
        <taxon>Lactobacillales</taxon>
        <taxon>Lactobacillaceae</taxon>
        <taxon>Acetilactobacillus</taxon>
    </lineage>
</organism>
<proteinExistence type="predicted"/>
<gene>
    <name evidence="1" type="ORF">ELX58_05100</name>
</gene>
<evidence type="ECO:0000313" key="2">
    <source>
        <dbReference type="Proteomes" id="UP000294321"/>
    </source>
</evidence>
<name>A0A4P6ZLG1_9LACO</name>
<dbReference type="Proteomes" id="UP000294321">
    <property type="component" value="Chromosome"/>
</dbReference>
<dbReference type="RefSeq" id="WP_133442077.1">
    <property type="nucleotide sequence ID" value="NZ_CP034726.1"/>
</dbReference>
<protein>
    <submittedName>
        <fullName evidence="1">Uncharacterized protein</fullName>
    </submittedName>
</protein>
<accession>A0A4P6ZLG1</accession>
<reference evidence="2" key="1">
    <citation type="submission" date="2018-12" db="EMBL/GenBank/DDBJ databases">
        <title>A new species of lactobacillus.</title>
        <authorList>
            <person name="Jian Y."/>
            <person name="Xin L."/>
            <person name="Hong Z.J."/>
            <person name="Ming L.Z."/>
            <person name="Hong X.Z."/>
        </authorList>
    </citation>
    <scope>NUCLEOTIDE SEQUENCE [LARGE SCALE GENOMIC DNA]</scope>
    <source>
        <strain evidence="2">HSLZ-75</strain>
    </source>
</reference>
<dbReference type="KEGG" id="lji:ELX58_05100"/>
<keyword evidence="2" id="KW-1185">Reference proteome</keyword>
<evidence type="ECO:0000313" key="1">
    <source>
        <dbReference type="EMBL" id="QBP18518.1"/>
    </source>
</evidence>
<sequence length="160" mass="17995">MTNQVILYDRLANVVKLIDGIKSISLKKAQQMGFTPAYLMQIACNLLSLDNDKQSQQALKLVEAALQKCPTSKYDHVGYIISYDRMSDKVKIFGGAITVPFKIALHKGITPEHMIQMAIQLLSLHDDSKSKVALSSAKEAQEACHIVQETQPKYKNKRYR</sequence>